<sequence>MAQGKDESLRKFVERFKTAAAEHSDIPNEMGIKAFENGLWFESKLKESLMLDEPATLQDALHRSQKYVCVEESKAHHSKIHGMTKESSRHASSRQDSSHQESSRQENKRRPLRSLYTGQRSPNGANFHGRTDHTTEECRRINSMILEYGNTPQSHNDAERRDENRRAANQRQSRNTAPRSRRRRREERACITPSPR</sequence>
<evidence type="ECO:0000256" key="1">
    <source>
        <dbReference type="SAM" id="MobiDB-lite"/>
    </source>
</evidence>
<proteinExistence type="predicted"/>
<protein>
    <recommendedName>
        <fullName evidence="4">Retrotransposon gag domain-containing protein</fullName>
    </recommendedName>
</protein>
<dbReference type="EMBL" id="CACVBM020001518">
    <property type="protein sequence ID" value="CAA7053082.1"/>
    <property type="molecule type" value="Genomic_DNA"/>
</dbReference>
<feature type="region of interest" description="Disordered" evidence="1">
    <location>
        <begin position="72"/>
        <end position="135"/>
    </location>
</feature>
<evidence type="ECO:0008006" key="4">
    <source>
        <dbReference type="Google" id="ProtNLM"/>
    </source>
</evidence>
<comment type="caution">
    <text evidence="2">The sequence shown here is derived from an EMBL/GenBank/DDBJ whole genome shotgun (WGS) entry which is preliminary data.</text>
</comment>
<evidence type="ECO:0000313" key="3">
    <source>
        <dbReference type="Proteomes" id="UP000467841"/>
    </source>
</evidence>
<feature type="compositionally biased region" description="Basic and acidic residues" evidence="1">
    <location>
        <begin position="96"/>
        <end position="109"/>
    </location>
</feature>
<name>A0A6D2KJ88_9BRAS</name>
<keyword evidence="3" id="KW-1185">Reference proteome</keyword>
<organism evidence="2 3">
    <name type="scientific">Microthlaspi erraticum</name>
    <dbReference type="NCBI Taxonomy" id="1685480"/>
    <lineage>
        <taxon>Eukaryota</taxon>
        <taxon>Viridiplantae</taxon>
        <taxon>Streptophyta</taxon>
        <taxon>Embryophyta</taxon>
        <taxon>Tracheophyta</taxon>
        <taxon>Spermatophyta</taxon>
        <taxon>Magnoliopsida</taxon>
        <taxon>eudicotyledons</taxon>
        <taxon>Gunneridae</taxon>
        <taxon>Pentapetalae</taxon>
        <taxon>rosids</taxon>
        <taxon>malvids</taxon>
        <taxon>Brassicales</taxon>
        <taxon>Brassicaceae</taxon>
        <taxon>Coluteocarpeae</taxon>
        <taxon>Microthlaspi</taxon>
    </lineage>
</organism>
<gene>
    <name evidence="2" type="ORF">MERR_LOCUS40317</name>
</gene>
<evidence type="ECO:0000313" key="2">
    <source>
        <dbReference type="EMBL" id="CAA7053082.1"/>
    </source>
</evidence>
<dbReference type="AlphaFoldDB" id="A0A6D2KJ88"/>
<accession>A0A6D2KJ88</accession>
<dbReference type="Proteomes" id="UP000467841">
    <property type="component" value="Unassembled WGS sequence"/>
</dbReference>
<feature type="region of interest" description="Disordered" evidence="1">
    <location>
        <begin position="148"/>
        <end position="196"/>
    </location>
</feature>
<feature type="compositionally biased region" description="Basic and acidic residues" evidence="1">
    <location>
        <begin position="156"/>
        <end position="166"/>
    </location>
</feature>
<reference evidence="2" key="1">
    <citation type="submission" date="2020-01" db="EMBL/GenBank/DDBJ databases">
        <authorList>
            <person name="Mishra B."/>
        </authorList>
    </citation>
    <scope>NUCLEOTIDE SEQUENCE [LARGE SCALE GENOMIC DNA]</scope>
</reference>